<dbReference type="AlphaFoldDB" id="A0A158GE87"/>
<organism evidence="6 7">
    <name type="scientific">Caballeronia sordidicola</name>
    <name type="common">Burkholderia sordidicola</name>
    <dbReference type="NCBI Taxonomy" id="196367"/>
    <lineage>
        <taxon>Bacteria</taxon>
        <taxon>Pseudomonadati</taxon>
        <taxon>Pseudomonadota</taxon>
        <taxon>Betaproteobacteria</taxon>
        <taxon>Burkholderiales</taxon>
        <taxon>Burkholderiaceae</taxon>
        <taxon>Caballeronia</taxon>
    </lineage>
</organism>
<gene>
    <name evidence="6" type="ORF">AWB64_02685</name>
</gene>
<dbReference type="GO" id="GO:0016787">
    <property type="term" value="F:hydrolase activity"/>
    <property type="evidence" value="ECO:0007669"/>
    <property type="project" value="UniProtKB-KW"/>
</dbReference>
<keyword evidence="4" id="KW-0862">Zinc</keyword>
<dbReference type="EMBL" id="FCOC02000006">
    <property type="protein sequence ID" value="SAL30435.1"/>
    <property type="molecule type" value="Genomic_DNA"/>
</dbReference>
<dbReference type="Pfam" id="PF00753">
    <property type="entry name" value="Lactamase_B"/>
    <property type="match status" value="1"/>
</dbReference>
<dbReference type="CDD" id="cd07729">
    <property type="entry name" value="AHL_lactonase_MBL-fold"/>
    <property type="match status" value="1"/>
</dbReference>
<sequence>MHESTVEKLCILDGGIARVEDGSIYSPGMNVGVPMTLSCNAYLIRHRNKWLMWDTGTPDYLYSEPGGKIIAHGIRGMVVRTVASQFEAIGVSPDDVDIVMFSHAHYDHIGNSGLFRNAKWIVQQAEHDAMFGSNPDRFGYLPELYSTMRNNEVEVIQGDCDVFDDGAIRVIYTPGHTAGHNSLLVRLPQTGPVILSGDVAHNCCNLKHRRVPAMNADREASLSSMHRIEQLAHKEGARIWVNHDTAQSATLPHAPAWIV</sequence>
<dbReference type="OrthoDB" id="5443440at2"/>
<proteinExistence type="inferred from homology"/>
<keyword evidence="3" id="KW-0378">Hydrolase</keyword>
<accession>A0A158GE87</accession>
<dbReference type="SUPFAM" id="SSF56281">
    <property type="entry name" value="Metallo-hydrolase/oxidoreductase"/>
    <property type="match status" value="1"/>
</dbReference>
<dbReference type="Proteomes" id="UP000054893">
    <property type="component" value="Unassembled WGS sequence"/>
</dbReference>
<dbReference type="SMART" id="SM00849">
    <property type="entry name" value="Lactamase_B"/>
    <property type="match status" value="1"/>
</dbReference>
<dbReference type="GO" id="GO:0046872">
    <property type="term" value="F:metal ion binding"/>
    <property type="evidence" value="ECO:0007669"/>
    <property type="project" value="UniProtKB-KW"/>
</dbReference>
<evidence type="ECO:0000313" key="6">
    <source>
        <dbReference type="EMBL" id="SAL30435.1"/>
    </source>
</evidence>
<evidence type="ECO:0000256" key="4">
    <source>
        <dbReference type="ARBA" id="ARBA00022833"/>
    </source>
</evidence>
<evidence type="ECO:0000256" key="3">
    <source>
        <dbReference type="ARBA" id="ARBA00022801"/>
    </source>
</evidence>
<feature type="domain" description="Metallo-beta-lactamase" evidence="5">
    <location>
        <begin position="38"/>
        <end position="243"/>
    </location>
</feature>
<evidence type="ECO:0000259" key="5">
    <source>
        <dbReference type="SMART" id="SM00849"/>
    </source>
</evidence>
<comment type="similarity">
    <text evidence="1">Belongs to the metallo-beta-lactamase superfamily.</text>
</comment>
<reference evidence="6 7" key="1">
    <citation type="submission" date="2016-01" db="EMBL/GenBank/DDBJ databases">
        <authorList>
            <person name="Oliw E.H."/>
        </authorList>
    </citation>
    <scope>NUCLEOTIDE SEQUENCE [LARGE SCALE GENOMIC DNA]</scope>
    <source>
        <strain evidence="6">LMG 22029</strain>
    </source>
</reference>
<evidence type="ECO:0000256" key="1">
    <source>
        <dbReference type="ARBA" id="ARBA00007749"/>
    </source>
</evidence>
<keyword evidence="2" id="KW-0479">Metal-binding</keyword>
<dbReference type="InterPro" id="IPR051013">
    <property type="entry name" value="MBL_superfamily_lactonases"/>
</dbReference>
<dbReference type="PANTHER" id="PTHR42978:SF3">
    <property type="entry name" value="BLR3078 PROTEIN"/>
    <property type="match status" value="1"/>
</dbReference>
<evidence type="ECO:0000313" key="7">
    <source>
        <dbReference type="Proteomes" id="UP000054893"/>
    </source>
</evidence>
<dbReference type="PANTHER" id="PTHR42978">
    <property type="entry name" value="QUORUM-QUENCHING LACTONASE YTNP-RELATED-RELATED"/>
    <property type="match status" value="1"/>
</dbReference>
<dbReference type="Gene3D" id="3.60.15.10">
    <property type="entry name" value="Ribonuclease Z/Hydroxyacylglutathione hydrolase-like"/>
    <property type="match status" value="1"/>
</dbReference>
<evidence type="ECO:0000256" key="2">
    <source>
        <dbReference type="ARBA" id="ARBA00022723"/>
    </source>
</evidence>
<name>A0A158GE87_CABSO</name>
<protein>
    <submittedName>
        <fullName evidence="6">Beta-lactamase-like protein</fullName>
    </submittedName>
</protein>
<dbReference type="InterPro" id="IPR001279">
    <property type="entry name" value="Metallo-B-lactamas"/>
</dbReference>
<dbReference type="RefSeq" id="WP_060819543.1">
    <property type="nucleotide sequence ID" value="NZ_FCOC02000006.1"/>
</dbReference>
<dbReference type="InterPro" id="IPR036866">
    <property type="entry name" value="RibonucZ/Hydroxyglut_hydro"/>
</dbReference>